<dbReference type="EMBL" id="CP036272">
    <property type="protein sequence ID" value="QDT60539.1"/>
    <property type="molecule type" value="Genomic_DNA"/>
</dbReference>
<name>A0A517SWM8_9BACT</name>
<keyword evidence="2" id="KW-1185">Reference proteome</keyword>
<dbReference type="Proteomes" id="UP000315003">
    <property type="component" value="Chromosome"/>
</dbReference>
<proteinExistence type="predicted"/>
<evidence type="ECO:0000313" key="2">
    <source>
        <dbReference type="Proteomes" id="UP000315003"/>
    </source>
</evidence>
<dbReference type="Gene3D" id="3.20.20.80">
    <property type="entry name" value="Glycosidases"/>
    <property type="match status" value="1"/>
</dbReference>
<evidence type="ECO:0000313" key="1">
    <source>
        <dbReference type="EMBL" id="QDT60539.1"/>
    </source>
</evidence>
<organism evidence="1 2">
    <name type="scientific">Stieleria bergensis</name>
    <dbReference type="NCBI Taxonomy" id="2528025"/>
    <lineage>
        <taxon>Bacteria</taxon>
        <taxon>Pseudomonadati</taxon>
        <taxon>Planctomycetota</taxon>
        <taxon>Planctomycetia</taxon>
        <taxon>Pirellulales</taxon>
        <taxon>Pirellulaceae</taxon>
        <taxon>Stieleria</taxon>
    </lineage>
</organism>
<reference evidence="1 2" key="1">
    <citation type="submission" date="2019-02" db="EMBL/GenBank/DDBJ databases">
        <title>Deep-cultivation of Planctomycetes and their phenomic and genomic characterization uncovers novel biology.</title>
        <authorList>
            <person name="Wiegand S."/>
            <person name="Jogler M."/>
            <person name="Boedeker C."/>
            <person name="Pinto D."/>
            <person name="Vollmers J."/>
            <person name="Rivas-Marin E."/>
            <person name="Kohn T."/>
            <person name="Peeters S.H."/>
            <person name="Heuer A."/>
            <person name="Rast P."/>
            <person name="Oberbeckmann S."/>
            <person name="Bunk B."/>
            <person name="Jeske O."/>
            <person name="Meyerdierks A."/>
            <person name="Storesund J.E."/>
            <person name="Kallscheuer N."/>
            <person name="Luecker S."/>
            <person name="Lage O.M."/>
            <person name="Pohl T."/>
            <person name="Merkel B.J."/>
            <person name="Hornburger P."/>
            <person name="Mueller R.-W."/>
            <person name="Bruemmer F."/>
            <person name="Labrenz M."/>
            <person name="Spormann A.M."/>
            <person name="Op den Camp H."/>
            <person name="Overmann J."/>
            <person name="Amann R."/>
            <person name="Jetten M.S.M."/>
            <person name="Mascher T."/>
            <person name="Medema M.H."/>
            <person name="Devos D.P."/>
            <person name="Kaster A.-K."/>
            <person name="Ovreas L."/>
            <person name="Rohde M."/>
            <person name="Galperin M.Y."/>
            <person name="Jogler C."/>
        </authorList>
    </citation>
    <scope>NUCLEOTIDE SEQUENCE [LARGE SCALE GENOMIC DNA]</scope>
    <source>
        <strain evidence="1 2">SV_7m_r</strain>
    </source>
</reference>
<accession>A0A517SWM8</accession>
<sequence length="283" mass="31436">MCMDTSSTTSLLNANGTPFSTTKRYDGDIQKLNAVYKKNYQSFDDLGTKGGIAYPTGYFTYSNNKNSATDQEALIAEIVVKVNQLGHSEIRKVDSGHMVLGCYVIGVTYSAELWKRITPYIDVLAPQHFSETHKINPVVKATGLPALLSDQVFGNVYPEALLKAGRTPGPVPDHLDRRVLYHLLSRRLAADPDFVGVSFCACLHDNAHTVAAYDRGQPGFFTIDNEPRSKTIATAQEANEFIYKHVRQPLGETAIKKLDEDYHETITAYQAISKRRNAFLGEQ</sequence>
<protein>
    <submittedName>
        <fullName evidence="1">Uncharacterized protein</fullName>
    </submittedName>
</protein>
<gene>
    <name evidence="1" type="ORF">SV7mr_30630</name>
</gene>
<dbReference type="AlphaFoldDB" id="A0A517SWM8"/>